<comment type="caution">
    <text evidence="4">The sequence shown here is derived from an EMBL/GenBank/DDBJ whole genome shotgun (WGS) entry which is preliminary data.</text>
</comment>
<evidence type="ECO:0000313" key="4">
    <source>
        <dbReference type="EMBL" id="CAK0795744.1"/>
    </source>
</evidence>
<dbReference type="PROSITE" id="PS51257">
    <property type="entry name" value="PROKAR_LIPOPROTEIN"/>
    <property type="match status" value="1"/>
</dbReference>
<keyword evidence="5" id="KW-1185">Reference proteome</keyword>
<protein>
    <submittedName>
        <fullName evidence="4">Uncharacterized protein</fullName>
    </submittedName>
</protein>
<dbReference type="Gene3D" id="2.120.10.80">
    <property type="entry name" value="Kelch-type beta propeller"/>
    <property type="match status" value="2"/>
</dbReference>
<dbReference type="Pfam" id="PF01344">
    <property type="entry name" value="Kelch_1"/>
    <property type="match status" value="2"/>
</dbReference>
<dbReference type="Proteomes" id="UP001189429">
    <property type="component" value="Unassembled WGS sequence"/>
</dbReference>
<evidence type="ECO:0000256" key="1">
    <source>
        <dbReference type="ARBA" id="ARBA00022441"/>
    </source>
</evidence>
<evidence type="ECO:0000313" key="5">
    <source>
        <dbReference type="Proteomes" id="UP001189429"/>
    </source>
</evidence>
<feature type="signal peptide" evidence="3">
    <location>
        <begin position="1"/>
        <end position="22"/>
    </location>
</feature>
<sequence length="239" mass="24611">MAHGRAWAAGAAVSGCLYVCGGAGDGAAPLRSVERFDAAAGRWERMPDMREPRVLGRLCVCGGMNPCTASAEWLDPATGAWEALPPMRQARAGAAAAVFCGVNLDTSESLGHHGSWRPEPPMARRRFRAAAAAAAGGLYACGGESVRGVEPTVEVLLPGACRWEAAPGMRLRRMGSFAAAVAGCLWVGGGSSCGSGRALDLEPEGSSERLDLELGDGDEAAWELVTAAGASAARRGDVW</sequence>
<reference evidence="4" key="1">
    <citation type="submission" date="2023-10" db="EMBL/GenBank/DDBJ databases">
        <authorList>
            <person name="Chen Y."/>
            <person name="Shah S."/>
            <person name="Dougan E. K."/>
            <person name="Thang M."/>
            <person name="Chan C."/>
        </authorList>
    </citation>
    <scope>NUCLEOTIDE SEQUENCE [LARGE SCALE GENOMIC DNA]</scope>
</reference>
<evidence type="ECO:0000256" key="3">
    <source>
        <dbReference type="SAM" id="SignalP"/>
    </source>
</evidence>
<dbReference type="SMART" id="SM00612">
    <property type="entry name" value="Kelch"/>
    <property type="match status" value="3"/>
</dbReference>
<dbReference type="EMBL" id="CAUYUJ010001398">
    <property type="protein sequence ID" value="CAK0795744.1"/>
    <property type="molecule type" value="Genomic_DNA"/>
</dbReference>
<dbReference type="InterPro" id="IPR006652">
    <property type="entry name" value="Kelch_1"/>
</dbReference>
<dbReference type="InterPro" id="IPR011043">
    <property type="entry name" value="Gal_Oxase/kelch_b-propeller"/>
</dbReference>
<dbReference type="PANTHER" id="PTHR46344">
    <property type="entry name" value="OS02G0202900 PROTEIN"/>
    <property type="match status" value="1"/>
</dbReference>
<dbReference type="InterPro" id="IPR015915">
    <property type="entry name" value="Kelch-typ_b-propeller"/>
</dbReference>
<gene>
    <name evidence="4" type="ORF">PCOR1329_LOCUS5310</name>
</gene>
<proteinExistence type="predicted"/>
<accession>A0ABN9PRY9</accession>
<organism evidence="4 5">
    <name type="scientific">Prorocentrum cordatum</name>
    <dbReference type="NCBI Taxonomy" id="2364126"/>
    <lineage>
        <taxon>Eukaryota</taxon>
        <taxon>Sar</taxon>
        <taxon>Alveolata</taxon>
        <taxon>Dinophyceae</taxon>
        <taxon>Prorocentrales</taxon>
        <taxon>Prorocentraceae</taxon>
        <taxon>Prorocentrum</taxon>
    </lineage>
</organism>
<name>A0ABN9PRY9_9DINO</name>
<keyword evidence="3" id="KW-0732">Signal</keyword>
<feature type="chain" id="PRO_5045235821" evidence="3">
    <location>
        <begin position="23"/>
        <end position="239"/>
    </location>
</feature>
<keyword evidence="2" id="KW-0677">Repeat</keyword>
<keyword evidence="1" id="KW-0880">Kelch repeat</keyword>
<dbReference type="PANTHER" id="PTHR46344:SF27">
    <property type="entry name" value="KELCH REPEAT SUPERFAMILY PROTEIN"/>
    <property type="match status" value="1"/>
</dbReference>
<evidence type="ECO:0000256" key="2">
    <source>
        <dbReference type="ARBA" id="ARBA00022737"/>
    </source>
</evidence>
<dbReference type="SUPFAM" id="SSF50965">
    <property type="entry name" value="Galactose oxidase, central domain"/>
    <property type="match status" value="1"/>
</dbReference>
<feature type="non-terminal residue" evidence="4">
    <location>
        <position position="239"/>
    </location>
</feature>